<proteinExistence type="predicted"/>
<keyword evidence="2" id="KW-0812">Transmembrane</keyword>
<feature type="transmembrane region" description="Helical" evidence="2">
    <location>
        <begin position="259"/>
        <end position="277"/>
    </location>
</feature>
<feature type="transmembrane region" description="Helical" evidence="2">
    <location>
        <begin position="59"/>
        <end position="78"/>
    </location>
</feature>
<feature type="compositionally biased region" description="Polar residues" evidence="1">
    <location>
        <begin position="20"/>
        <end position="30"/>
    </location>
</feature>
<evidence type="ECO:0000313" key="4">
    <source>
        <dbReference type="Proteomes" id="UP001166304"/>
    </source>
</evidence>
<evidence type="ECO:0000256" key="1">
    <source>
        <dbReference type="SAM" id="MobiDB-lite"/>
    </source>
</evidence>
<evidence type="ECO:0008006" key="5">
    <source>
        <dbReference type="Google" id="ProtNLM"/>
    </source>
</evidence>
<protein>
    <recommendedName>
        <fullName evidence="5">Glycosyltransferase RgtA/B/C/D-like domain-containing protein</fullName>
    </recommendedName>
</protein>
<dbReference type="RefSeq" id="WP_162411901.1">
    <property type="nucleotide sequence ID" value="NZ_JAHQXE010000001.1"/>
</dbReference>
<feature type="transmembrane region" description="Helical" evidence="2">
    <location>
        <begin position="220"/>
        <end position="244"/>
    </location>
</feature>
<feature type="transmembrane region" description="Helical" evidence="2">
    <location>
        <begin position="188"/>
        <end position="208"/>
    </location>
</feature>
<keyword evidence="2" id="KW-0472">Membrane</keyword>
<accession>A0AA41FY92</accession>
<gene>
    <name evidence="3" type="ORF">KTS37_03390</name>
</gene>
<name>A0AA41FY92_9EURY</name>
<feature type="transmembrane region" description="Helical" evidence="2">
    <location>
        <begin position="138"/>
        <end position="159"/>
    </location>
</feature>
<feature type="transmembrane region" description="Helical" evidence="2">
    <location>
        <begin position="166"/>
        <end position="182"/>
    </location>
</feature>
<dbReference type="EMBL" id="JAHQXE010000001">
    <property type="protein sequence ID" value="MBV0900823.1"/>
    <property type="molecule type" value="Genomic_DNA"/>
</dbReference>
<evidence type="ECO:0000256" key="2">
    <source>
        <dbReference type="SAM" id="Phobius"/>
    </source>
</evidence>
<dbReference type="Proteomes" id="UP001166304">
    <property type="component" value="Unassembled WGS sequence"/>
</dbReference>
<feature type="transmembrane region" description="Helical" evidence="2">
    <location>
        <begin position="356"/>
        <end position="374"/>
    </location>
</feature>
<keyword evidence="2" id="KW-1133">Transmembrane helix</keyword>
<keyword evidence="4" id="KW-1185">Reference proteome</keyword>
<feature type="transmembrane region" description="Helical" evidence="2">
    <location>
        <begin position="322"/>
        <end position="344"/>
    </location>
</feature>
<sequence>MAVGSRGGMPAKSRPRFQRGNITTPKTAVPSSSRRMSHSHSRANYSFTALISRLLERRAYAAAVVFVTALVLRLLYLVRILQVHDGVRVAGDTPAFRRSCQILATEPLNVVSKVKGLMYLGFNIPFCVVEWLSGGSGLAWVLVQILVSASTAVLVFYIGSQLTNRVGGFVAGMSIALLFDTFRYTAFLLAETTFVFVFVLTIGSLVAYKRNPGTRRRAAVFGSMLWLSTTRPFGMPIVACWLALDILPSDSPYRLNVLPRWFATSASVILPAIILVFSSARRKLKQVEIGWREGWILYQGKTDLFFSEYVYTPRPSGSFVEFVLVNADHIAIMSALRVLVLYVPLVDAWESPFWNVFNALVLVPLLLGSIYGGVKAIRRRPDVATLLLSPIVVVTAVVSVTLVSMAWRYRAPLGPVFALLTGYAVSTLPQVEAIADRLGD</sequence>
<feature type="region of interest" description="Disordered" evidence="1">
    <location>
        <begin position="1"/>
        <end position="37"/>
    </location>
</feature>
<comment type="caution">
    <text evidence="3">The sequence shown here is derived from an EMBL/GenBank/DDBJ whole genome shotgun (WGS) entry which is preliminary data.</text>
</comment>
<evidence type="ECO:0000313" key="3">
    <source>
        <dbReference type="EMBL" id="MBV0900823.1"/>
    </source>
</evidence>
<dbReference type="AlphaFoldDB" id="A0AA41FY92"/>
<organism evidence="3 4">
    <name type="scientific">Haloarcula salina</name>
    <dbReference type="NCBI Taxonomy" id="1429914"/>
    <lineage>
        <taxon>Archaea</taxon>
        <taxon>Methanobacteriati</taxon>
        <taxon>Methanobacteriota</taxon>
        <taxon>Stenosarchaea group</taxon>
        <taxon>Halobacteria</taxon>
        <taxon>Halobacteriales</taxon>
        <taxon>Haloarculaceae</taxon>
        <taxon>Haloarcula</taxon>
    </lineage>
</organism>
<reference evidence="3" key="1">
    <citation type="submission" date="2021-06" db="EMBL/GenBank/DDBJ databases">
        <title>New haloarchaea isolates fom saline soil.</title>
        <authorList>
            <person name="Duran-Viseras A."/>
            <person name="Sanchez-Porro C.S."/>
            <person name="Ventosa A."/>
        </authorList>
    </citation>
    <scope>NUCLEOTIDE SEQUENCE</scope>
    <source>
        <strain evidence="3">JCM 18369</strain>
    </source>
</reference>
<feature type="transmembrane region" description="Helical" evidence="2">
    <location>
        <begin position="386"/>
        <end position="407"/>
    </location>
</feature>